<dbReference type="AlphaFoldDB" id="A0A1T4K1L4"/>
<dbReference type="STRING" id="290054.SAMN02745114_00237"/>
<keyword evidence="4" id="KW-1185">Reference proteome</keyword>
<feature type="compositionally biased region" description="Basic residues" evidence="1">
    <location>
        <begin position="256"/>
        <end position="267"/>
    </location>
</feature>
<feature type="compositionally biased region" description="Polar residues" evidence="1">
    <location>
        <begin position="268"/>
        <end position="279"/>
    </location>
</feature>
<dbReference type="RefSeq" id="WP_078767743.1">
    <property type="nucleotide sequence ID" value="NZ_FUWW01000002.1"/>
</dbReference>
<dbReference type="Proteomes" id="UP000190657">
    <property type="component" value="Unassembled WGS sequence"/>
</dbReference>
<dbReference type="Pfam" id="PF24722">
    <property type="entry name" value="DUF7674"/>
    <property type="match status" value="1"/>
</dbReference>
<accession>A0A1T4K1L4</accession>
<dbReference type="EMBL" id="FUWW01000002">
    <property type="protein sequence ID" value="SJZ36269.1"/>
    <property type="molecule type" value="Genomic_DNA"/>
</dbReference>
<feature type="domain" description="DUF7674" evidence="2">
    <location>
        <begin position="137"/>
        <end position="232"/>
    </location>
</feature>
<feature type="region of interest" description="Disordered" evidence="1">
    <location>
        <begin position="256"/>
        <end position="279"/>
    </location>
</feature>
<evidence type="ECO:0000313" key="3">
    <source>
        <dbReference type="EMBL" id="SJZ36269.1"/>
    </source>
</evidence>
<evidence type="ECO:0000259" key="2">
    <source>
        <dbReference type="Pfam" id="PF24722"/>
    </source>
</evidence>
<gene>
    <name evidence="3" type="ORF">SAMN02745114_00237</name>
</gene>
<name>A0A1T4K1L4_9FIRM</name>
<evidence type="ECO:0000313" key="4">
    <source>
        <dbReference type="Proteomes" id="UP000190657"/>
    </source>
</evidence>
<dbReference type="OrthoDB" id="9804747at2"/>
<evidence type="ECO:0000256" key="1">
    <source>
        <dbReference type="SAM" id="MobiDB-lite"/>
    </source>
</evidence>
<organism evidence="3 4">
    <name type="scientific">Eubacterium coprostanoligenes</name>
    <dbReference type="NCBI Taxonomy" id="290054"/>
    <lineage>
        <taxon>Bacteria</taxon>
        <taxon>Bacillati</taxon>
        <taxon>Bacillota</taxon>
        <taxon>Clostridia</taxon>
        <taxon>Eubacteriales</taxon>
        <taxon>Eubacteriaceae</taxon>
        <taxon>Eubacterium</taxon>
    </lineage>
</organism>
<sequence>MELIEAYKGIEKNLVPTNEELGFKKKSDDETTILFEGKKGAYRLVHDKDTNILELECAYNVDGQQSEFNTVSRSLFELDVIDERDIKSTSNEVIDELEKLFKVNKPVNLDKVKMPKSVSRTKAKNGLVSYDIDSLANRFGTLYPEFKDEIKKNIVAYGEFLPEEFFINYGTPKVLDVIKNGSEAERKKMFKMLNEVFEDGINDVQDVIAVTILGEMKNDKDMMAVADKYMSEYMSGAVHEVNKLTAKNNRYTKKLKNPPAYKPKKNKTFSMANQLGNMQ</sequence>
<dbReference type="InterPro" id="IPR056091">
    <property type="entry name" value="DUF7674"/>
</dbReference>
<protein>
    <recommendedName>
        <fullName evidence="2">DUF7674 domain-containing protein</fullName>
    </recommendedName>
</protein>
<reference evidence="3 4" key="1">
    <citation type="submission" date="2017-02" db="EMBL/GenBank/DDBJ databases">
        <authorList>
            <person name="Peterson S.W."/>
        </authorList>
    </citation>
    <scope>NUCLEOTIDE SEQUENCE [LARGE SCALE GENOMIC DNA]</scope>
    <source>
        <strain evidence="3 4">ATCC 51222</strain>
    </source>
</reference>
<proteinExistence type="predicted"/>